<dbReference type="GO" id="GO:0005737">
    <property type="term" value="C:cytoplasm"/>
    <property type="evidence" value="ECO:0007669"/>
    <property type="project" value="TreeGrafter"/>
</dbReference>
<evidence type="ECO:0000259" key="2">
    <source>
        <dbReference type="Pfam" id="PF16561"/>
    </source>
</evidence>
<dbReference type="PANTHER" id="PTHR10343">
    <property type="entry name" value="5'-AMP-ACTIVATED PROTEIN KINASE , BETA SUBUNIT"/>
    <property type="match status" value="1"/>
</dbReference>
<feature type="non-terminal residue" evidence="3">
    <location>
        <position position="186"/>
    </location>
</feature>
<dbReference type="InterPro" id="IPR013783">
    <property type="entry name" value="Ig-like_fold"/>
</dbReference>
<dbReference type="SUPFAM" id="SSF81296">
    <property type="entry name" value="E set domains"/>
    <property type="match status" value="1"/>
</dbReference>
<dbReference type="PANTHER" id="PTHR10343:SF84">
    <property type="entry name" value="5'-AMP-ACTIVATED PROTEIN KINASE SUBUNIT BETA-1"/>
    <property type="match status" value="1"/>
</dbReference>
<dbReference type="GO" id="GO:0007165">
    <property type="term" value="P:signal transduction"/>
    <property type="evidence" value="ECO:0007669"/>
    <property type="project" value="TreeGrafter"/>
</dbReference>
<gene>
    <name evidence="3" type="ORF">ROZALSC1DRAFT_30054</name>
</gene>
<dbReference type="InterPro" id="IPR050827">
    <property type="entry name" value="CRP1_MDG1_kinase"/>
</dbReference>
<dbReference type="AlphaFoldDB" id="A0A4P9YFM2"/>
<reference evidence="4" key="1">
    <citation type="journal article" date="2018" name="Nat. Microbiol.">
        <title>Leveraging single-cell genomics to expand the fungal tree of life.</title>
        <authorList>
            <person name="Ahrendt S.R."/>
            <person name="Quandt C.A."/>
            <person name="Ciobanu D."/>
            <person name="Clum A."/>
            <person name="Salamov A."/>
            <person name="Andreopoulos B."/>
            <person name="Cheng J.F."/>
            <person name="Woyke T."/>
            <person name="Pelin A."/>
            <person name="Henrissat B."/>
            <person name="Reynolds N.K."/>
            <person name="Benny G.L."/>
            <person name="Smith M.E."/>
            <person name="James T.Y."/>
            <person name="Grigoriev I.V."/>
        </authorList>
    </citation>
    <scope>NUCLEOTIDE SEQUENCE [LARGE SCALE GENOMIC DNA]</scope>
    <source>
        <strain evidence="4">CSF55</strain>
    </source>
</reference>
<evidence type="ECO:0000313" key="4">
    <source>
        <dbReference type="Proteomes" id="UP000281549"/>
    </source>
</evidence>
<dbReference type="GO" id="GO:0005634">
    <property type="term" value="C:nucleus"/>
    <property type="evidence" value="ECO:0007669"/>
    <property type="project" value="TreeGrafter"/>
</dbReference>
<sequence length="186" mass="20692">MGNQASRVNDSPIHEVNNPIDITIENNNTNDQLSTSPHVEIPLTKSNSINNVYGSSYPVVGSLLTSLTVEDANKVYSTSVPPILQDIPPIPEEEKMDLDTEETETGTQELIPTVITWKHGGNKVFVMGSFNRWTEKVELKRSESENDFSTVLVLKPGTHRIKFVVDDEWKCSTDLVTAADPRNQLV</sequence>
<proteinExistence type="inferred from homology"/>
<organism evidence="3 4">
    <name type="scientific">Rozella allomycis (strain CSF55)</name>
    <dbReference type="NCBI Taxonomy" id="988480"/>
    <lineage>
        <taxon>Eukaryota</taxon>
        <taxon>Fungi</taxon>
        <taxon>Fungi incertae sedis</taxon>
        <taxon>Cryptomycota</taxon>
        <taxon>Cryptomycota incertae sedis</taxon>
        <taxon>Rozella</taxon>
    </lineage>
</organism>
<dbReference type="Proteomes" id="UP000281549">
    <property type="component" value="Unassembled WGS sequence"/>
</dbReference>
<dbReference type="EMBL" id="ML005521">
    <property type="protein sequence ID" value="RKP18236.1"/>
    <property type="molecule type" value="Genomic_DNA"/>
</dbReference>
<dbReference type="InterPro" id="IPR032640">
    <property type="entry name" value="AMPK1_CBM"/>
</dbReference>
<comment type="similarity">
    <text evidence="1">Belongs to the 5'-AMP-activated protein kinase beta subunit family.</text>
</comment>
<dbReference type="CDD" id="cd02859">
    <property type="entry name" value="E_set_AMPKbeta_like_N"/>
    <property type="match status" value="1"/>
</dbReference>
<dbReference type="InterPro" id="IPR014756">
    <property type="entry name" value="Ig_E-set"/>
</dbReference>
<feature type="domain" description="AMP-activated protein kinase glycogen-binding" evidence="2">
    <location>
        <begin position="111"/>
        <end position="185"/>
    </location>
</feature>
<dbReference type="Pfam" id="PF16561">
    <property type="entry name" value="AMPK1_CBM"/>
    <property type="match status" value="1"/>
</dbReference>
<dbReference type="GO" id="GO:0031588">
    <property type="term" value="C:nucleotide-activated protein kinase complex"/>
    <property type="evidence" value="ECO:0007669"/>
    <property type="project" value="TreeGrafter"/>
</dbReference>
<protein>
    <recommendedName>
        <fullName evidence="2">AMP-activated protein kinase glycogen-binding domain-containing protein</fullName>
    </recommendedName>
</protein>
<evidence type="ECO:0000313" key="3">
    <source>
        <dbReference type="EMBL" id="RKP18236.1"/>
    </source>
</evidence>
<name>A0A4P9YFM2_ROZAC</name>
<evidence type="ECO:0000256" key="1">
    <source>
        <dbReference type="ARBA" id="ARBA00010926"/>
    </source>
</evidence>
<dbReference type="GO" id="GO:0019901">
    <property type="term" value="F:protein kinase binding"/>
    <property type="evidence" value="ECO:0007669"/>
    <property type="project" value="TreeGrafter"/>
</dbReference>
<accession>A0A4P9YFM2</accession>
<dbReference type="Gene3D" id="2.60.40.10">
    <property type="entry name" value="Immunoglobulins"/>
    <property type="match status" value="1"/>
</dbReference>